<keyword evidence="3" id="KW-0808">Transferase</keyword>
<accession>A0A948W559</accession>
<evidence type="ECO:0000313" key="7">
    <source>
        <dbReference type="Proteomes" id="UP000777784"/>
    </source>
</evidence>
<feature type="domain" description="N-acetyltransferase" evidence="5">
    <location>
        <begin position="18"/>
        <end position="164"/>
    </location>
</feature>
<protein>
    <submittedName>
        <fullName evidence="6">Ribosomal protein S18-alanine N-acetyltransferase</fullName>
    </submittedName>
</protein>
<dbReference type="PANTHER" id="PTHR43420:SF44">
    <property type="entry name" value="ACETYLTRANSFERASE YPEA"/>
    <property type="match status" value="1"/>
</dbReference>
<dbReference type="GO" id="GO:0005840">
    <property type="term" value="C:ribosome"/>
    <property type="evidence" value="ECO:0007669"/>
    <property type="project" value="UniProtKB-KW"/>
</dbReference>
<dbReference type="CDD" id="cd04301">
    <property type="entry name" value="NAT_SF"/>
    <property type="match status" value="1"/>
</dbReference>
<evidence type="ECO:0000313" key="6">
    <source>
        <dbReference type="EMBL" id="MBU2689680.1"/>
    </source>
</evidence>
<keyword evidence="4" id="KW-0012">Acyltransferase</keyword>
<dbReference type="InterPro" id="IPR000182">
    <property type="entry name" value="GNAT_dom"/>
</dbReference>
<dbReference type="InterPro" id="IPR050680">
    <property type="entry name" value="YpeA/RimI_acetyltransf"/>
</dbReference>
<organism evidence="6 7">
    <name type="scientific">Eiseniibacteriota bacterium</name>
    <dbReference type="NCBI Taxonomy" id="2212470"/>
    <lineage>
        <taxon>Bacteria</taxon>
        <taxon>Candidatus Eiseniibacteriota</taxon>
    </lineage>
</organism>
<comment type="caution">
    <text evidence="6">The sequence shown here is derived from an EMBL/GenBank/DDBJ whole genome shotgun (WGS) entry which is preliminary data.</text>
</comment>
<dbReference type="Pfam" id="PF00583">
    <property type="entry name" value="Acetyltransf_1"/>
    <property type="match status" value="1"/>
</dbReference>
<evidence type="ECO:0000256" key="3">
    <source>
        <dbReference type="ARBA" id="ARBA00022679"/>
    </source>
</evidence>
<dbReference type="GO" id="GO:0008080">
    <property type="term" value="F:N-acetyltransferase activity"/>
    <property type="evidence" value="ECO:0007669"/>
    <property type="project" value="InterPro"/>
</dbReference>
<reference evidence="6" key="1">
    <citation type="submission" date="2021-05" db="EMBL/GenBank/DDBJ databases">
        <title>Energy efficiency and biological interactions define the core microbiome of deep oligotrophic groundwater.</title>
        <authorList>
            <person name="Mehrshad M."/>
            <person name="Lopez-Fernandez M."/>
            <person name="Bell E."/>
            <person name="Bernier-Latmani R."/>
            <person name="Bertilsson S."/>
            <person name="Dopson M."/>
        </authorList>
    </citation>
    <scope>NUCLEOTIDE SEQUENCE</scope>
    <source>
        <strain evidence="6">Modern_marine.mb.64</strain>
    </source>
</reference>
<dbReference type="PROSITE" id="PS51186">
    <property type="entry name" value="GNAT"/>
    <property type="match status" value="1"/>
</dbReference>
<evidence type="ECO:0000256" key="1">
    <source>
        <dbReference type="ARBA" id="ARBA00005395"/>
    </source>
</evidence>
<name>A0A948W559_UNCEI</name>
<keyword evidence="6" id="KW-0687">Ribonucleoprotein</keyword>
<evidence type="ECO:0000259" key="5">
    <source>
        <dbReference type="PROSITE" id="PS51186"/>
    </source>
</evidence>
<evidence type="ECO:0000256" key="4">
    <source>
        <dbReference type="ARBA" id="ARBA00023315"/>
    </source>
</evidence>
<evidence type="ECO:0000256" key="2">
    <source>
        <dbReference type="ARBA" id="ARBA00022490"/>
    </source>
</evidence>
<dbReference type="SUPFAM" id="SSF55729">
    <property type="entry name" value="Acyl-CoA N-acyltransferases (Nat)"/>
    <property type="match status" value="1"/>
</dbReference>
<gene>
    <name evidence="6" type="primary">rimI</name>
    <name evidence="6" type="ORF">KJ970_02055</name>
</gene>
<keyword evidence="2" id="KW-0963">Cytoplasm</keyword>
<comment type="similarity">
    <text evidence="1">Belongs to the acetyltransferase family. RimI subfamily.</text>
</comment>
<dbReference type="InterPro" id="IPR016181">
    <property type="entry name" value="Acyl_CoA_acyltransferase"/>
</dbReference>
<dbReference type="PANTHER" id="PTHR43420">
    <property type="entry name" value="ACETYLTRANSFERASE"/>
    <property type="match status" value="1"/>
</dbReference>
<sequence length="173" mass="19569">MSADHSTKQNSHEGIEDPIIRPMRLADVEGVAAIERVCFSDPWSARAFAAEVTGAGGRNWVWVVESRSEIIGYLVAWCVEDEVHLANIAVAPDRRGRGIGRSLMNRLLKKARERKSAWIALEVRFSNDAARGLYESLGFRSVAIRKLYYQREGEDALVMMYHLPPEPLRTEEE</sequence>
<dbReference type="Proteomes" id="UP000777784">
    <property type="component" value="Unassembled WGS sequence"/>
</dbReference>
<dbReference type="AlphaFoldDB" id="A0A948W559"/>
<dbReference type="Gene3D" id="3.40.630.30">
    <property type="match status" value="1"/>
</dbReference>
<proteinExistence type="inferred from homology"/>
<keyword evidence="6" id="KW-0689">Ribosomal protein</keyword>
<dbReference type="InterPro" id="IPR006464">
    <property type="entry name" value="AcTrfase_RimI/Ard1"/>
</dbReference>
<dbReference type="EMBL" id="JAHJDP010000012">
    <property type="protein sequence ID" value="MBU2689680.1"/>
    <property type="molecule type" value="Genomic_DNA"/>
</dbReference>
<dbReference type="NCBIfam" id="TIGR01575">
    <property type="entry name" value="rimI"/>
    <property type="match status" value="1"/>
</dbReference>